<reference evidence="2" key="2">
    <citation type="submission" date="2020-11" db="EMBL/GenBank/DDBJ databases">
        <authorList>
            <person name="McCartney M.A."/>
            <person name="Auch B."/>
            <person name="Kono T."/>
            <person name="Mallez S."/>
            <person name="Becker A."/>
            <person name="Gohl D.M."/>
            <person name="Silverstein K.A.T."/>
            <person name="Koren S."/>
            <person name="Bechman K.B."/>
            <person name="Herman A."/>
            <person name="Abrahante J.E."/>
            <person name="Garbe J."/>
        </authorList>
    </citation>
    <scope>NUCLEOTIDE SEQUENCE</scope>
    <source>
        <strain evidence="2">Duluth1</strain>
        <tissue evidence="2">Whole animal</tissue>
    </source>
</reference>
<dbReference type="InterPro" id="IPR014716">
    <property type="entry name" value="Fibrinogen_a/b/g_C_1"/>
</dbReference>
<dbReference type="Gene3D" id="3.90.215.10">
    <property type="entry name" value="Gamma Fibrinogen, chain A, domain 1"/>
    <property type="match status" value="1"/>
</dbReference>
<dbReference type="InterPro" id="IPR002181">
    <property type="entry name" value="Fibrinogen_a/b/g_C_dom"/>
</dbReference>
<reference evidence="2" key="1">
    <citation type="journal article" date="2019" name="bioRxiv">
        <title>The Genome of the Zebra Mussel, Dreissena polymorpha: A Resource for Invasive Species Research.</title>
        <authorList>
            <person name="McCartney M.A."/>
            <person name="Auch B."/>
            <person name="Kono T."/>
            <person name="Mallez S."/>
            <person name="Zhang Y."/>
            <person name="Obille A."/>
            <person name="Becker A."/>
            <person name="Abrahante J.E."/>
            <person name="Garbe J."/>
            <person name="Badalamenti J.P."/>
            <person name="Herman A."/>
            <person name="Mangelson H."/>
            <person name="Liachko I."/>
            <person name="Sullivan S."/>
            <person name="Sone E.D."/>
            <person name="Koren S."/>
            <person name="Silverstein K.A.T."/>
            <person name="Beckman K.B."/>
            <person name="Gohl D.M."/>
        </authorList>
    </citation>
    <scope>NUCLEOTIDE SEQUENCE</scope>
    <source>
        <strain evidence="2">Duluth1</strain>
        <tissue evidence="2">Whole animal</tissue>
    </source>
</reference>
<feature type="domain" description="Fibrinogen C-terminal" evidence="1">
    <location>
        <begin position="1"/>
        <end position="183"/>
    </location>
</feature>
<protein>
    <recommendedName>
        <fullName evidence="1">Fibrinogen C-terminal domain-containing protein</fullName>
    </recommendedName>
</protein>
<accession>A0A9D4IMW4</accession>
<dbReference type="PROSITE" id="PS51406">
    <property type="entry name" value="FIBRINOGEN_C_2"/>
    <property type="match status" value="1"/>
</dbReference>
<dbReference type="InterPro" id="IPR050373">
    <property type="entry name" value="Fibrinogen_C-term_domain"/>
</dbReference>
<evidence type="ECO:0000313" key="3">
    <source>
        <dbReference type="Proteomes" id="UP000828390"/>
    </source>
</evidence>
<evidence type="ECO:0000259" key="1">
    <source>
        <dbReference type="PROSITE" id="PS51406"/>
    </source>
</evidence>
<dbReference type="InterPro" id="IPR036056">
    <property type="entry name" value="Fibrinogen-like_C"/>
</dbReference>
<proteinExistence type="predicted"/>
<dbReference type="GO" id="GO:0005615">
    <property type="term" value="C:extracellular space"/>
    <property type="evidence" value="ECO:0007669"/>
    <property type="project" value="TreeGrafter"/>
</dbReference>
<organism evidence="2 3">
    <name type="scientific">Dreissena polymorpha</name>
    <name type="common">Zebra mussel</name>
    <name type="synonym">Mytilus polymorpha</name>
    <dbReference type="NCBI Taxonomy" id="45954"/>
    <lineage>
        <taxon>Eukaryota</taxon>
        <taxon>Metazoa</taxon>
        <taxon>Spiralia</taxon>
        <taxon>Lophotrochozoa</taxon>
        <taxon>Mollusca</taxon>
        <taxon>Bivalvia</taxon>
        <taxon>Autobranchia</taxon>
        <taxon>Heteroconchia</taxon>
        <taxon>Euheterodonta</taxon>
        <taxon>Imparidentia</taxon>
        <taxon>Neoheterodontei</taxon>
        <taxon>Myida</taxon>
        <taxon>Dreissenoidea</taxon>
        <taxon>Dreissenidae</taxon>
        <taxon>Dreissena</taxon>
    </lineage>
</organism>
<dbReference type="PANTHER" id="PTHR19143">
    <property type="entry name" value="FIBRINOGEN/TENASCIN/ANGIOPOEITIN"/>
    <property type="match status" value="1"/>
</dbReference>
<dbReference type="SMART" id="SM00186">
    <property type="entry name" value="FBG"/>
    <property type="match status" value="1"/>
</dbReference>
<dbReference type="SUPFAM" id="SSF56496">
    <property type="entry name" value="Fibrinogen C-terminal domain-like"/>
    <property type="match status" value="1"/>
</dbReference>
<name>A0A9D4IMW4_DREPO</name>
<dbReference type="AlphaFoldDB" id="A0A9D4IMW4"/>
<keyword evidence="3" id="KW-1185">Reference proteome</keyword>
<sequence length="183" mass="20476">MVSDGGGWTVFQRRFNGSVDFYRNFTDYENGFGFVDGEYWLGLKYIHEIASQGGNQLRIDIVRSDGSTGYDVYDNSSIESGPNYTIHVGSRLRFSGIFEGYSLKQGNGYASSPDGHSFSTYDHDTDSDRGNCASDFHGGWWYNSCYIFNPNGLYQPGSRNNSEHMAYAGEEGLKATTLMFKSI</sequence>
<dbReference type="Proteomes" id="UP000828390">
    <property type="component" value="Unassembled WGS sequence"/>
</dbReference>
<evidence type="ECO:0000313" key="2">
    <source>
        <dbReference type="EMBL" id="KAH3777288.1"/>
    </source>
</evidence>
<dbReference type="EMBL" id="JAIWYP010000009">
    <property type="protein sequence ID" value="KAH3777288.1"/>
    <property type="molecule type" value="Genomic_DNA"/>
</dbReference>
<dbReference type="Pfam" id="PF00147">
    <property type="entry name" value="Fibrinogen_C"/>
    <property type="match status" value="1"/>
</dbReference>
<dbReference type="PANTHER" id="PTHR19143:SF444">
    <property type="entry name" value="PROTEIN SCABROUS"/>
    <property type="match status" value="1"/>
</dbReference>
<gene>
    <name evidence="2" type="ORF">DPMN_178728</name>
</gene>
<comment type="caution">
    <text evidence="2">The sequence shown here is derived from an EMBL/GenBank/DDBJ whole genome shotgun (WGS) entry which is preliminary data.</text>
</comment>